<comment type="caution">
    <text evidence="1">The sequence shown here is derived from an EMBL/GenBank/DDBJ whole genome shotgun (WGS) entry which is preliminary data.</text>
</comment>
<protein>
    <recommendedName>
        <fullName evidence="3">Methionine synthase II (Cobalamin-independent)-like protein</fullName>
    </recommendedName>
</protein>
<dbReference type="SUPFAM" id="SSF51726">
    <property type="entry name" value="UROD/MetE-like"/>
    <property type="match status" value="1"/>
</dbReference>
<dbReference type="PANTHER" id="PTHR43844:SF2">
    <property type="entry name" value="SYNTHASE, VITAMIN-B12 INDEPENDENT, PUTATIVE (AFU_ORTHOLOGUE AFUA_3G12060)-RELATED"/>
    <property type="match status" value="1"/>
</dbReference>
<dbReference type="EMBL" id="JAGSOG010000013">
    <property type="protein sequence ID" value="MBR7832587.1"/>
    <property type="molecule type" value="Genomic_DNA"/>
</dbReference>
<evidence type="ECO:0008006" key="3">
    <source>
        <dbReference type="Google" id="ProtNLM"/>
    </source>
</evidence>
<name>A0A941INZ7_9ACTN</name>
<accession>A0A941INZ7</accession>
<reference evidence="1" key="1">
    <citation type="submission" date="2021-04" db="EMBL/GenBank/DDBJ databases">
        <title>Genome based classification of Actinospica acidithermotolerans sp. nov., an actinobacterium isolated from an Indonesian hot spring.</title>
        <authorList>
            <person name="Kusuma A.B."/>
            <person name="Putra K.E."/>
            <person name="Nafisah S."/>
            <person name="Loh J."/>
            <person name="Nouioui I."/>
            <person name="Goodfellow M."/>
        </authorList>
    </citation>
    <scope>NUCLEOTIDE SEQUENCE</scope>
    <source>
        <strain evidence="1">CSCA 57</strain>
    </source>
</reference>
<evidence type="ECO:0000313" key="2">
    <source>
        <dbReference type="Proteomes" id="UP000675781"/>
    </source>
</evidence>
<keyword evidence="2" id="KW-1185">Reference proteome</keyword>
<organism evidence="1 2">
    <name type="scientific">Actinospica durhamensis</name>
    <dbReference type="NCBI Taxonomy" id="1508375"/>
    <lineage>
        <taxon>Bacteria</taxon>
        <taxon>Bacillati</taxon>
        <taxon>Actinomycetota</taxon>
        <taxon>Actinomycetes</taxon>
        <taxon>Catenulisporales</taxon>
        <taxon>Actinospicaceae</taxon>
        <taxon>Actinospica</taxon>
    </lineage>
</organism>
<sequence length="386" mass="40027">MADDFKYHIDHHAGLLTPPALAEARAAHAAGTLGDAEFEVAEDQAIREVLRAQRRLGLSSLGDGQLRRRNSLAPVYDHVDGFAAQPSAPGPIAGLVGPALAPEIRALTGTPKPNGRLVENEAAFLAGAIDRSLLLALPSPGYVLALSRDAAAPPDGASEAGADAKTNAAEASTEAAAALAAVIREEIVAVAQQGIAYVLLQNPLAGVLLTTDGRERAQAAGVDPDELLDAMLTADAAVLEGLEARTPEDFRVGLDLTTAGAAPGAQDAAGAGYDASAVTAFLNRQPYIRLCVEYPKDEAARFPLELLKPGTVVSLGVVDVSNEEVEDVDDVVARIDVAAEVVDIDDIAISTNGTFAAAPAAVTEVVQHAKLQVVEMTARYFWGNEL</sequence>
<dbReference type="AlphaFoldDB" id="A0A941INZ7"/>
<dbReference type="InterPro" id="IPR038071">
    <property type="entry name" value="UROD/MetE-like_sf"/>
</dbReference>
<proteinExistence type="predicted"/>
<dbReference type="RefSeq" id="WP_212527114.1">
    <property type="nucleotide sequence ID" value="NZ_JAGSOG010000013.1"/>
</dbReference>
<dbReference type="Proteomes" id="UP000675781">
    <property type="component" value="Unassembled WGS sequence"/>
</dbReference>
<dbReference type="PANTHER" id="PTHR43844">
    <property type="entry name" value="METHIONINE SYNTHASE"/>
    <property type="match status" value="1"/>
</dbReference>
<gene>
    <name evidence="1" type="ORF">KDL01_04915</name>
</gene>
<dbReference type="Gene3D" id="3.20.20.210">
    <property type="match status" value="1"/>
</dbReference>
<evidence type="ECO:0000313" key="1">
    <source>
        <dbReference type="EMBL" id="MBR7832587.1"/>
    </source>
</evidence>